<dbReference type="PANTHER" id="PTHR10438">
    <property type="entry name" value="THIOREDOXIN"/>
    <property type="match status" value="1"/>
</dbReference>
<evidence type="ECO:0000313" key="2">
    <source>
        <dbReference type="EnsemblPlants" id="AUR62026281-RA:cds"/>
    </source>
</evidence>
<reference evidence="2" key="1">
    <citation type="journal article" date="2017" name="Nature">
        <title>The genome of Chenopodium quinoa.</title>
        <authorList>
            <person name="Jarvis D.E."/>
            <person name="Ho Y.S."/>
            <person name="Lightfoot D.J."/>
            <person name="Schmoeckel S.M."/>
            <person name="Li B."/>
            <person name="Borm T.J.A."/>
            <person name="Ohyanagi H."/>
            <person name="Mineta K."/>
            <person name="Michell C.T."/>
            <person name="Saber N."/>
            <person name="Kharbatia N.M."/>
            <person name="Rupper R.R."/>
            <person name="Sharp A.R."/>
            <person name="Dally N."/>
            <person name="Boughton B.A."/>
            <person name="Woo Y.H."/>
            <person name="Gao G."/>
            <person name="Schijlen E.G.W.M."/>
            <person name="Guo X."/>
            <person name="Momin A.A."/>
            <person name="Negrao S."/>
            <person name="Al-Babili S."/>
            <person name="Gehring C."/>
            <person name="Roessner U."/>
            <person name="Jung C."/>
            <person name="Murphy K."/>
            <person name="Arold S.T."/>
            <person name="Gojobori T."/>
            <person name="van der Linden C.G."/>
            <person name="van Loo E.N."/>
            <person name="Jellen E.N."/>
            <person name="Maughan P.J."/>
            <person name="Tester M."/>
        </authorList>
    </citation>
    <scope>NUCLEOTIDE SEQUENCE [LARGE SCALE GENOMIC DNA]</scope>
    <source>
        <strain evidence="2">cv. PI 614886</strain>
    </source>
</reference>
<dbReference type="Gramene" id="AUR62026281-RA">
    <property type="protein sequence ID" value="AUR62026281-RA:cds"/>
    <property type="gene ID" value="AUR62026281"/>
</dbReference>
<dbReference type="InterPro" id="IPR017937">
    <property type="entry name" value="Thioredoxin_CS"/>
</dbReference>
<dbReference type="SUPFAM" id="SSF52833">
    <property type="entry name" value="Thioredoxin-like"/>
    <property type="match status" value="1"/>
</dbReference>
<dbReference type="InterPro" id="IPR013766">
    <property type="entry name" value="Thioredoxin_domain"/>
</dbReference>
<accession>A0A803MB14</accession>
<name>A0A803MB14_CHEQI</name>
<reference evidence="2" key="2">
    <citation type="submission" date="2021-03" db="UniProtKB">
        <authorList>
            <consortium name="EnsemblPlants"/>
        </authorList>
    </citation>
    <scope>IDENTIFICATION</scope>
</reference>
<dbReference type="EnsemblPlants" id="AUR62026281-RA">
    <property type="protein sequence ID" value="AUR62026281-RA:cds"/>
    <property type="gene ID" value="AUR62026281"/>
</dbReference>
<dbReference type="CDD" id="cd02947">
    <property type="entry name" value="TRX_family"/>
    <property type="match status" value="1"/>
</dbReference>
<dbReference type="PANTHER" id="PTHR10438:SF463">
    <property type="entry name" value="THIOREDOXIN"/>
    <property type="match status" value="1"/>
</dbReference>
<dbReference type="InterPro" id="IPR036249">
    <property type="entry name" value="Thioredoxin-like_sf"/>
</dbReference>
<organism evidence="2 3">
    <name type="scientific">Chenopodium quinoa</name>
    <name type="common">Quinoa</name>
    <dbReference type="NCBI Taxonomy" id="63459"/>
    <lineage>
        <taxon>Eukaryota</taxon>
        <taxon>Viridiplantae</taxon>
        <taxon>Streptophyta</taxon>
        <taxon>Embryophyta</taxon>
        <taxon>Tracheophyta</taxon>
        <taxon>Spermatophyta</taxon>
        <taxon>Magnoliopsida</taxon>
        <taxon>eudicotyledons</taxon>
        <taxon>Gunneridae</taxon>
        <taxon>Pentapetalae</taxon>
        <taxon>Caryophyllales</taxon>
        <taxon>Chenopodiaceae</taxon>
        <taxon>Chenopodioideae</taxon>
        <taxon>Atripliceae</taxon>
        <taxon>Chenopodium</taxon>
    </lineage>
</organism>
<evidence type="ECO:0000259" key="1">
    <source>
        <dbReference type="Pfam" id="PF00085"/>
    </source>
</evidence>
<dbReference type="Gene3D" id="3.40.30.10">
    <property type="entry name" value="Glutaredoxin"/>
    <property type="match status" value="1"/>
</dbReference>
<evidence type="ECO:0000313" key="3">
    <source>
        <dbReference type="Proteomes" id="UP000596660"/>
    </source>
</evidence>
<dbReference type="PRINTS" id="PR00421">
    <property type="entry name" value="THIOREDOXIN"/>
</dbReference>
<dbReference type="Pfam" id="PF00085">
    <property type="entry name" value="Thioredoxin"/>
    <property type="match status" value="1"/>
</dbReference>
<keyword evidence="3" id="KW-1185">Reference proteome</keyword>
<protein>
    <recommendedName>
        <fullName evidence="1">Thioredoxin domain-containing protein</fullName>
    </recommendedName>
</protein>
<sequence>MYSCRENRGSVRTAVACPVSFSAADNNRHSANHWSNNLAEFRKTPDHYAPYAAVPSAHYSVSSNKSFAHSSFPATNNSSVAAGSGSGAALPSKATTSKEIISFHSSTKWKEYLQASKHSNKLVVIYFTAKWCGPCQSMEPTIKEFAAKYNNVELNVSCEDGIQTMPTFLFMKNGKEIDKVTGAKTEDLQRKIEKHRSN</sequence>
<proteinExistence type="predicted"/>
<dbReference type="OMA" id="SGTWCET"/>
<dbReference type="PROSITE" id="PS00194">
    <property type="entry name" value="THIOREDOXIN_1"/>
    <property type="match status" value="1"/>
</dbReference>
<feature type="domain" description="Thioredoxin" evidence="1">
    <location>
        <begin position="105"/>
        <end position="193"/>
    </location>
</feature>
<dbReference type="Proteomes" id="UP000596660">
    <property type="component" value="Unplaced"/>
</dbReference>
<dbReference type="InterPro" id="IPR050620">
    <property type="entry name" value="Thioredoxin_H-type-like"/>
</dbReference>
<dbReference type="AlphaFoldDB" id="A0A803MB14"/>